<reference evidence="10 11" key="1">
    <citation type="submission" date="2020-04" db="EMBL/GenBank/DDBJ databases">
        <title>Pseudoalteromonas caenipelagi sp. nov., isolated from a tidal flat.</title>
        <authorList>
            <person name="Park S."/>
            <person name="Yoon J.-H."/>
        </authorList>
    </citation>
    <scope>NUCLEOTIDE SEQUENCE [LARGE SCALE GENOMIC DNA]</scope>
    <source>
        <strain evidence="10 11">JBTF-M23</strain>
    </source>
</reference>
<gene>
    <name evidence="10" type="ORF">HG263_01710</name>
</gene>
<organism evidence="10 11">
    <name type="scientific">Pseudoalteromonas caenipelagi</name>
    <dbReference type="NCBI Taxonomy" id="2726988"/>
    <lineage>
        <taxon>Bacteria</taxon>
        <taxon>Pseudomonadati</taxon>
        <taxon>Pseudomonadota</taxon>
        <taxon>Gammaproteobacteria</taxon>
        <taxon>Alteromonadales</taxon>
        <taxon>Pseudoalteromonadaceae</taxon>
        <taxon>Pseudoalteromonas</taxon>
    </lineage>
</organism>
<keyword evidence="1 6" id="KW-0597">Phosphoprotein</keyword>
<accession>A0A849V6W1</accession>
<dbReference type="PROSITE" id="PS51755">
    <property type="entry name" value="OMPR_PHOB"/>
    <property type="match status" value="1"/>
</dbReference>
<dbReference type="EMBL" id="JABBPG010000001">
    <property type="protein sequence ID" value="NOU49269.1"/>
    <property type="molecule type" value="Genomic_DNA"/>
</dbReference>
<name>A0A849V6W1_9GAMM</name>
<feature type="domain" description="OmpR/PhoB-type" evidence="9">
    <location>
        <begin position="128"/>
        <end position="225"/>
    </location>
</feature>
<evidence type="ECO:0000256" key="2">
    <source>
        <dbReference type="ARBA" id="ARBA00023012"/>
    </source>
</evidence>
<dbReference type="PANTHER" id="PTHR48111">
    <property type="entry name" value="REGULATOR OF RPOS"/>
    <property type="match status" value="1"/>
</dbReference>
<dbReference type="InterPro" id="IPR039420">
    <property type="entry name" value="WalR-like"/>
</dbReference>
<dbReference type="GO" id="GO:0032993">
    <property type="term" value="C:protein-DNA complex"/>
    <property type="evidence" value="ECO:0007669"/>
    <property type="project" value="TreeGrafter"/>
</dbReference>
<evidence type="ECO:0000256" key="6">
    <source>
        <dbReference type="PROSITE-ProRule" id="PRU00169"/>
    </source>
</evidence>
<feature type="modified residue" description="4-aspartylphosphate" evidence="6">
    <location>
        <position position="56"/>
    </location>
</feature>
<evidence type="ECO:0000256" key="3">
    <source>
        <dbReference type="ARBA" id="ARBA00023015"/>
    </source>
</evidence>
<evidence type="ECO:0000256" key="7">
    <source>
        <dbReference type="PROSITE-ProRule" id="PRU01091"/>
    </source>
</evidence>
<feature type="DNA-binding region" description="OmpR/PhoB-type" evidence="7">
    <location>
        <begin position="128"/>
        <end position="225"/>
    </location>
</feature>
<dbReference type="Proteomes" id="UP000586305">
    <property type="component" value="Unassembled WGS sequence"/>
</dbReference>
<dbReference type="InterPro" id="IPR001867">
    <property type="entry name" value="OmpR/PhoB-type_DNA-bd"/>
</dbReference>
<keyword evidence="11" id="KW-1185">Reference proteome</keyword>
<comment type="caution">
    <text evidence="10">The sequence shown here is derived from an EMBL/GenBank/DDBJ whole genome shotgun (WGS) entry which is preliminary data.</text>
</comment>
<dbReference type="InterPro" id="IPR001789">
    <property type="entry name" value="Sig_transdc_resp-reg_receiver"/>
</dbReference>
<dbReference type="AlphaFoldDB" id="A0A849V6W1"/>
<keyword evidence="5" id="KW-0804">Transcription</keyword>
<dbReference type="Gene3D" id="1.10.10.10">
    <property type="entry name" value="Winged helix-like DNA-binding domain superfamily/Winged helix DNA-binding domain"/>
    <property type="match status" value="1"/>
</dbReference>
<evidence type="ECO:0000256" key="5">
    <source>
        <dbReference type="ARBA" id="ARBA00023163"/>
    </source>
</evidence>
<protein>
    <submittedName>
        <fullName evidence="10">Response regulator transcription factor</fullName>
    </submittedName>
</protein>
<dbReference type="GO" id="GO:0005829">
    <property type="term" value="C:cytosol"/>
    <property type="evidence" value="ECO:0007669"/>
    <property type="project" value="TreeGrafter"/>
</dbReference>
<evidence type="ECO:0000313" key="11">
    <source>
        <dbReference type="Proteomes" id="UP000586305"/>
    </source>
</evidence>
<dbReference type="InterPro" id="IPR036388">
    <property type="entry name" value="WH-like_DNA-bd_sf"/>
</dbReference>
<dbReference type="GO" id="GO:0000156">
    <property type="term" value="F:phosphorelay response regulator activity"/>
    <property type="evidence" value="ECO:0007669"/>
    <property type="project" value="TreeGrafter"/>
</dbReference>
<dbReference type="Pfam" id="PF00486">
    <property type="entry name" value="Trans_reg_C"/>
    <property type="match status" value="1"/>
</dbReference>
<dbReference type="CDD" id="cd00383">
    <property type="entry name" value="trans_reg_C"/>
    <property type="match status" value="1"/>
</dbReference>
<dbReference type="SUPFAM" id="SSF46894">
    <property type="entry name" value="C-terminal effector domain of the bipartite response regulators"/>
    <property type="match status" value="1"/>
</dbReference>
<dbReference type="PROSITE" id="PS50110">
    <property type="entry name" value="RESPONSE_REGULATORY"/>
    <property type="match status" value="1"/>
</dbReference>
<dbReference type="GO" id="GO:0006355">
    <property type="term" value="P:regulation of DNA-templated transcription"/>
    <property type="evidence" value="ECO:0007669"/>
    <property type="project" value="InterPro"/>
</dbReference>
<dbReference type="SMART" id="SM00448">
    <property type="entry name" value="REC"/>
    <property type="match status" value="1"/>
</dbReference>
<evidence type="ECO:0000259" key="9">
    <source>
        <dbReference type="PROSITE" id="PS51755"/>
    </source>
</evidence>
<dbReference type="PANTHER" id="PTHR48111:SF22">
    <property type="entry name" value="REGULATOR OF RPOS"/>
    <property type="match status" value="1"/>
</dbReference>
<dbReference type="InterPro" id="IPR011006">
    <property type="entry name" value="CheY-like_superfamily"/>
</dbReference>
<feature type="domain" description="Response regulatory" evidence="8">
    <location>
        <begin position="7"/>
        <end position="121"/>
    </location>
</feature>
<evidence type="ECO:0000256" key="1">
    <source>
        <dbReference type="ARBA" id="ARBA00022553"/>
    </source>
</evidence>
<evidence type="ECO:0000256" key="4">
    <source>
        <dbReference type="ARBA" id="ARBA00023125"/>
    </source>
</evidence>
<keyword evidence="4 7" id="KW-0238">DNA-binding</keyword>
<evidence type="ECO:0000313" key="10">
    <source>
        <dbReference type="EMBL" id="NOU49269.1"/>
    </source>
</evidence>
<dbReference type="GO" id="GO:0000976">
    <property type="term" value="F:transcription cis-regulatory region binding"/>
    <property type="evidence" value="ECO:0007669"/>
    <property type="project" value="TreeGrafter"/>
</dbReference>
<sequence>MACNTLTVLLVEDDRDLAATVVDYFALENAYCDHASDGALALNLIERHIYDVIILDLNLPRVSGLQVCEHIRHKGIDTPILMLTAKDTLEDKLMGFEKGADDYLVKPFAMAELIVRTQVLAKRKSGQVAKLTVKDLELDIKQQEVYRDGQLLSLSPIGTKIVELLMRESPNVVSRKKIIQTVWADDPPDSNSLKVHMFHIRKEIDAPHREKLVHTITSKGFAIKSSGDV</sequence>
<proteinExistence type="predicted"/>
<keyword evidence="3" id="KW-0805">Transcription regulation</keyword>
<evidence type="ECO:0000259" key="8">
    <source>
        <dbReference type="PROSITE" id="PS50110"/>
    </source>
</evidence>
<dbReference type="SMART" id="SM00862">
    <property type="entry name" value="Trans_reg_C"/>
    <property type="match status" value="1"/>
</dbReference>
<dbReference type="Gene3D" id="3.40.50.2300">
    <property type="match status" value="1"/>
</dbReference>
<dbReference type="CDD" id="cd17574">
    <property type="entry name" value="REC_OmpR"/>
    <property type="match status" value="1"/>
</dbReference>
<dbReference type="Pfam" id="PF00072">
    <property type="entry name" value="Response_reg"/>
    <property type="match status" value="1"/>
</dbReference>
<dbReference type="Gene3D" id="6.10.250.690">
    <property type="match status" value="1"/>
</dbReference>
<keyword evidence="2" id="KW-0902">Two-component regulatory system</keyword>
<dbReference type="SUPFAM" id="SSF52172">
    <property type="entry name" value="CheY-like"/>
    <property type="match status" value="1"/>
</dbReference>
<dbReference type="RefSeq" id="WP_171624357.1">
    <property type="nucleotide sequence ID" value="NZ_JABBPG010000001.1"/>
</dbReference>
<dbReference type="InterPro" id="IPR016032">
    <property type="entry name" value="Sig_transdc_resp-reg_C-effctor"/>
</dbReference>